<reference evidence="1 2" key="1">
    <citation type="submission" date="2014-04" db="EMBL/GenBank/DDBJ databases">
        <authorList>
            <consortium name="DOE Joint Genome Institute"/>
            <person name="Kuo A."/>
            <person name="Ruytinx J."/>
            <person name="Rineau F."/>
            <person name="Colpaert J."/>
            <person name="Kohler A."/>
            <person name="Nagy L.G."/>
            <person name="Floudas D."/>
            <person name="Copeland A."/>
            <person name="Barry K.W."/>
            <person name="Cichocki N."/>
            <person name="Veneault-Fourrey C."/>
            <person name="LaButti K."/>
            <person name="Lindquist E.A."/>
            <person name="Lipzen A."/>
            <person name="Lundell T."/>
            <person name="Morin E."/>
            <person name="Murat C."/>
            <person name="Sun H."/>
            <person name="Tunlid A."/>
            <person name="Henrissat B."/>
            <person name="Grigoriev I.V."/>
            <person name="Hibbett D.S."/>
            <person name="Martin F."/>
            <person name="Nordberg H.P."/>
            <person name="Cantor M.N."/>
            <person name="Hua S.X."/>
        </authorList>
    </citation>
    <scope>NUCLEOTIDE SEQUENCE [LARGE SCALE GENOMIC DNA]</scope>
    <source>
        <strain evidence="1 2">UH-Slu-Lm8-n1</strain>
    </source>
</reference>
<evidence type="ECO:0000313" key="2">
    <source>
        <dbReference type="Proteomes" id="UP000054485"/>
    </source>
</evidence>
<protein>
    <submittedName>
        <fullName evidence="1">Uncharacterized protein</fullName>
    </submittedName>
</protein>
<dbReference type="Proteomes" id="UP000054485">
    <property type="component" value="Unassembled WGS sequence"/>
</dbReference>
<keyword evidence="2" id="KW-1185">Reference proteome</keyword>
<dbReference type="InParanoid" id="A0A0C9Z9M1"/>
<reference evidence="2" key="2">
    <citation type="submission" date="2015-01" db="EMBL/GenBank/DDBJ databases">
        <title>Evolutionary Origins and Diversification of the Mycorrhizal Mutualists.</title>
        <authorList>
            <consortium name="DOE Joint Genome Institute"/>
            <consortium name="Mycorrhizal Genomics Consortium"/>
            <person name="Kohler A."/>
            <person name="Kuo A."/>
            <person name="Nagy L.G."/>
            <person name="Floudas D."/>
            <person name="Copeland A."/>
            <person name="Barry K.W."/>
            <person name="Cichocki N."/>
            <person name="Veneault-Fourrey C."/>
            <person name="LaButti K."/>
            <person name="Lindquist E.A."/>
            <person name="Lipzen A."/>
            <person name="Lundell T."/>
            <person name="Morin E."/>
            <person name="Murat C."/>
            <person name="Riley R."/>
            <person name="Ohm R."/>
            <person name="Sun H."/>
            <person name="Tunlid A."/>
            <person name="Henrissat B."/>
            <person name="Grigoriev I.V."/>
            <person name="Hibbett D.S."/>
            <person name="Martin F."/>
        </authorList>
    </citation>
    <scope>NUCLEOTIDE SEQUENCE [LARGE SCALE GENOMIC DNA]</scope>
    <source>
        <strain evidence="2">UH-Slu-Lm8-n1</strain>
    </source>
</reference>
<sequence>MELSACLALDSVTPDCSTSVSDYEIERAALTIAHAMVNPYRVNWDAERYGDSVKVSQPNRDGLPTPEPERMRKYYPEADLGKISAPATIIDMHGRILTIYLPNILSSSRVVRSLQSPTPALLIRVLGVCQHSNKRPPNPASSVHSISNNVQNSSLEIDWLLCARRWRRIWDGKNNCITCIFHAEARGNYIYFSLRIVLV</sequence>
<organism evidence="1 2">
    <name type="scientific">Suillus luteus UH-Slu-Lm8-n1</name>
    <dbReference type="NCBI Taxonomy" id="930992"/>
    <lineage>
        <taxon>Eukaryota</taxon>
        <taxon>Fungi</taxon>
        <taxon>Dikarya</taxon>
        <taxon>Basidiomycota</taxon>
        <taxon>Agaricomycotina</taxon>
        <taxon>Agaricomycetes</taxon>
        <taxon>Agaricomycetidae</taxon>
        <taxon>Boletales</taxon>
        <taxon>Suillineae</taxon>
        <taxon>Suillaceae</taxon>
        <taxon>Suillus</taxon>
    </lineage>
</organism>
<dbReference type="AlphaFoldDB" id="A0A0C9Z9M1"/>
<dbReference type="EMBL" id="KN835795">
    <property type="protein sequence ID" value="KIK34190.1"/>
    <property type="molecule type" value="Genomic_DNA"/>
</dbReference>
<gene>
    <name evidence="1" type="ORF">CY34DRAFT_98441</name>
</gene>
<dbReference type="OrthoDB" id="2644149at2759"/>
<accession>A0A0C9Z9M1</accession>
<evidence type="ECO:0000313" key="1">
    <source>
        <dbReference type="EMBL" id="KIK34190.1"/>
    </source>
</evidence>
<name>A0A0C9Z9M1_9AGAM</name>
<dbReference type="HOGENOM" id="CLU_1373016_0_0_1"/>
<proteinExistence type="predicted"/>